<dbReference type="EMBL" id="JZKH01000008">
    <property type="protein sequence ID" value="KJS62813.1"/>
    <property type="molecule type" value="Genomic_DNA"/>
</dbReference>
<dbReference type="OrthoDB" id="3296167at2"/>
<organism evidence="1 2">
    <name type="scientific">Streptomyces rubellomurinus (strain ATCC 31215)</name>
    <dbReference type="NCBI Taxonomy" id="359131"/>
    <lineage>
        <taxon>Bacteria</taxon>
        <taxon>Bacillati</taxon>
        <taxon>Actinomycetota</taxon>
        <taxon>Actinomycetes</taxon>
        <taxon>Kitasatosporales</taxon>
        <taxon>Streptomycetaceae</taxon>
        <taxon>Streptomyces</taxon>
    </lineage>
</organism>
<reference evidence="1 2" key="1">
    <citation type="submission" date="2015-02" db="EMBL/GenBank/DDBJ databases">
        <authorList>
            <person name="Ju K.-S."/>
            <person name="Doroghazi J.R."/>
            <person name="Metcalf W."/>
        </authorList>
    </citation>
    <scope>NUCLEOTIDE SEQUENCE [LARGE SCALE GENOMIC DNA]</scope>
    <source>
        <strain evidence="1 2">ATCC 31215</strain>
    </source>
</reference>
<keyword evidence="2" id="KW-1185">Reference proteome</keyword>
<dbReference type="Proteomes" id="UP000033699">
    <property type="component" value="Unassembled WGS sequence"/>
</dbReference>
<evidence type="ECO:0000313" key="2">
    <source>
        <dbReference type="Proteomes" id="UP000033699"/>
    </source>
</evidence>
<gene>
    <name evidence="1" type="ORF">VM95_06125</name>
</gene>
<dbReference type="AlphaFoldDB" id="A0A0F2THU2"/>
<protein>
    <recommendedName>
        <fullName evidence="3">ABM domain-containing protein</fullName>
    </recommendedName>
</protein>
<accession>A0A0F2THU2</accession>
<proteinExistence type="predicted"/>
<evidence type="ECO:0000313" key="1">
    <source>
        <dbReference type="EMBL" id="KJS62813.1"/>
    </source>
</evidence>
<name>A0A0F2THU2_STRR3</name>
<comment type="caution">
    <text evidence="1">The sequence shown here is derived from an EMBL/GenBank/DDBJ whole genome shotgun (WGS) entry which is preliminary data.</text>
</comment>
<sequence length="86" mass="9386">MTVAAMWEARAAAGRGPELAAWVREFALPAVRGAAGLERLELLSATGERVLLITWWTGEPVPVAEPPADLLGRPVHRWSFTSEHVE</sequence>
<evidence type="ECO:0008006" key="3">
    <source>
        <dbReference type="Google" id="ProtNLM"/>
    </source>
</evidence>
<dbReference type="RefSeq" id="WP_045693020.1">
    <property type="nucleotide sequence ID" value="NZ_JZKH01000008.1"/>
</dbReference>
<dbReference type="PATRIC" id="fig|359131.3.peg.6780"/>